<name>A0ABW9AA13_9BURK</name>
<gene>
    <name evidence="1" type="ORF">PQR62_10000</name>
</gene>
<evidence type="ECO:0000313" key="1">
    <source>
        <dbReference type="EMBL" id="MFL9924598.1"/>
    </source>
</evidence>
<protein>
    <recommendedName>
        <fullName evidence="3">Glycosyl transferase family 11</fullName>
    </recommendedName>
</protein>
<evidence type="ECO:0000313" key="2">
    <source>
        <dbReference type="Proteomes" id="UP001629246"/>
    </source>
</evidence>
<proteinExistence type="predicted"/>
<accession>A0ABW9AA13</accession>
<organism evidence="1 2">
    <name type="scientific">Herbaspirillum lusitanum</name>
    <dbReference type="NCBI Taxonomy" id="213312"/>
    <lineage>
        <taxon>Bacteria</taxon>
        <taxon>Pseudomonadati</taxon>
        <taxon>Pseudomonadota</taxon>
        <taxon>Betaproteobacteria</taxon>
        <taxon>Burkholderiales</taxon>
        <taxon>Oxalobacteraceae</taxon>
        <taxon>Herbaspirillum</taxon>
    </lineage>
</organism>
<dbReference type="Proteomes" id="UP001629246">
    <property type="component" value="Unassembled WGS sequence"/>
</dbReference>
<evidence type="ECO:0008006" key="3">
    <source>
        <dbReference type="Google" id="ProtNLM"/>
    </source>
</evidence>
<reference evidence="1 2" key="1">
    <citation type="journal article" date="2024" name="Chem. Sci.">
        <title>Discovery of megapolipeptins by genome mining of a Burkholderiales bacteria collection.</title>
        <authorList>
            <person name="Paulo B.S."/>
            <person name="Recchia M.J.J."/>
            <person name="Lee S."/>
            <person name="Fergusson C.H."/>
            <person name="Romanowski S.B."/>
            <person name="Hernandez A."/>
            <person name="Krull N."/>
            <person name="Liu D.Y."/>
            <person name="Cavanagh H."/>
            <person name="Bos A."/>
            <person name="Gray C.A."/>
            <person name="Murphy B.T."/>
            <person name="Linington R.G."/>
            <person name="Eustaquio A.S."/>
        </authorList>
    </citation>
    <scope>NUCLEOTIDE SEQUENCE [LARGE SCALE GENOMIC DNA]</scope>
    <source>
        <strain evidence="1 2">RL21-008-BIB-A</strain>
    </source>
</reference>
<dbReference type="EMBL" id="JAQQFM010000004">
    <property type="protein sequence ID" value="MFL9924598.1"/>
    <property type="molecule type" value="Genomic_DNA"/>
</dbReference>
<sequence>MKMTESSTFALPLVGRFGLAHSLLAWARCEVWCRDNSIPMLSPNWNHLRIGPYLRRERDKREYQRFFNFPHYVTGLRRAWLIASLPKINAVELGESGKVHRQQRQLVVFENLVSGNFEQHFKEIEGRSPELLEALIAMTKSRYRPTTIEAAHVAIHIRLGDFSVASNDASIREGSKNTRLPVQWYAEMLLQLRSALGREVPALVYSDGDDGDLQAVLTLNNVARAPKQAAVTDLLSIAQATALISSGSGFSIWGCFLGQVPRICFPGQRQIRVLGAPSRSDLEPEIDFQQTISSDFIEAVRQRSGI</sequence>
<dbReference type="RefSeq" id="WP_408157401.1">
    <property type="nucleotide sequence ID" value="NZ_JAQQFM010000004.1"/>
</dbReference>
<keyword evidence="2" id="KW-1185">Reference proteome</keyword>
<comment type="caution">
    <text evidence="1">The sequence shown here is derived from an EMBL/GenBank/DDBJ whole genome shotgun (WGS) entry which is preliminary data.</text>
</comment>